<evidence type="ECO:0000313" key="1">
    <source>
        <dbReference type="EMBL" id="KAJ7545016.1"/>
    </source>
</evidence>
<name>A0ACC2CSQ1_DIPCM</name>
<reference evidence="2" key="1">
    <citation type="journal article" date="2024" name="Proc. Natl. Acad. Sci. U.S.A.">
        <title>Extraordinary preservation of gene collinearity over three hundred million years revealed in homosporous lycophytes.</title>
        <authorList>
            <person name="Li C."/>
            <person name="Wickell D."/>
            <person name="Kuo L.Y."/>
            <person name="Chen X."/>
            <person name="Nie B."/>
            <person name="Liao X."/>
            <person name="Peng D."/>
            <person name="Ji J."/>
            <person name="Jenkins J."/>
            <person name="Williams M."/>
            <person name="Shu S."/>
            <person name="Plott C."/>
            <person name="Barry K."/>
            <person name="Rajasekar S."/>
            <person name="Grimwood J."/>
            <person name="Han X."/>
            <person name="Sun S."/>
            <person name="Hou Z."/>
            <person name="He W."/>
            <person name="Dai G."/>
            <person name="Sun C."/>
            <person name="Schmutz J."/>
            <person name="Leebens-Mack J.H."/>
            <person name="Li F.W."/>
            <person name="Wang L."/>
        </authorList>
    </citation>
    <scope>NUCLEOTIDE SEQUENCE [LARGE SCALE GENOMIC DNA]</scope>
    <source>
        <strain evidence="2">cv. PW_Plant_1</strain>
    </source>
</reference>
<dbReference type="EMBL" id="CM055100">
    <property type="protein sequence ID" value="KAJ7545016.1"/>
    <property type="molecule type" value="Genomic_DNA"/>
</dbReference>
<protein>
    <submittedName>
        <fullName evidence="1">Uncharacterized protein</fullName>
    </submittedName>
</protein>
<evidence type="ECO:0000313" key="2">
    <source>
        <dbReference type="Proteomes" id="UP001162992"/>
    </source>
</evidence>
<organism evidence="1 2">
    <name type="scientific">Diphasiastrum complanatum</name>
    <name type="common">Issler's clubmoss</name>
    <name type="synonym">Lycopodium complanatum</name>
    <dbReference type="NCBI Taxonomy" id="34168"/>
    <lineage>
        <taxon>Eukaryota</taxon>
        <taxon>Viridiplantae</taxon>
        <taxon>Streptophyta</taxon>
        <taxon>Embryophyta</taxon>
        <taxon>Tracheophyta</taxon>
        <taxon>Lycopodiopsida</taxon>
        <taxon>Lycopodiales</taxon>
        <taxon>Lycopodiaceae</taxon>
        <taxon>Lycopodioideae</taxon>
        <taxon>Diphasiastrum</taxon>
    </lineage>
</organism>
<comment type="caution">
    <text evidence="1">The sequence shown here is derived from an EMBL/GenBank/DDBJ whole genome shotgun (WGS) entry which is preliminary data.</text>
</comment>
<sequence>MHVKGSLQSDGLAAFGINPKPYLSPLYYFFYSLSLSFIRPSCDPAASRTAQSCALLYCWTPCRASLSSHFPGLCSFYFTVFGIAISSGYPVLLNEKRSQEHILMLSLRNLEAKPDNSHDTFKN</sequence>
<gene>
    <name evidence="1" type="ORF">O6H91_09G103100</name>
</gene>
<accession>A0ACC2CSQ1</accession>
<keyword evidence="2" id="KW-1185">Reference proteome</keyword>
<proteinExistence type="predicted"/>
<dbReference type="Proteomes" id="UP001162992">
    <property type="component" value="Chromosome 9"/>
</dbReference>